<keyword evidence="7" id="KW-0472">Membrane</keyword>
<keyword evidence="1" id="KW-1003">Cell membrane</keyword>
<dbReference type="InterPro" id="IPR050487">
    <property type="entry name" value="FtsQ_DivIB"/>
</dbReference>
<protein>
    <submittedName>
        <fullName evidence="10">Cell division septal protein FtsQ</fullName>
    </submittedName>
</protein>
<accession>A0A4Q7TNR0</accession>
<evidence type="ECO:0000256" key="3">
    <source>
        <dbReference type="ARBA" id="ARBA00022692"/>
    </source>
</evidence>
<feature type="domain" description="Cell division protein FtsQ/DivIB C-terminal" evidence="8">
    <location>
        <begin position="311"/>
        <end position="417"/>
    </location>
</feature>
<dbReference type="InterPro" id="IPR013685">
    <property type="entry name" value="POTRA_FtsQ_type"/>
</dbReference>
<dbReference type="GO" id="GO:0005886">
    <property type="term" value="C:plasma membrane"/>
    <property type="evidence" value="ECO:0007669"/>
    <property type="project" value="TreeGrafter"/>
</dbReference>
<proteinExistence type="predicted"/>
<reference evidence="10 11" key="1">
    <citation type="journal article" date="2015" name="Stand. Genomic Sci.">
        <title>Genomic Encyclopedia of Bacterial and Archaeal Type Strains, Phase III: the genomes of soil and plant-associated and newly described type strains.</title>
        <authorList>
            <person name="Whitman W.B."/>
            <person name="Woyke T."/>
            <person name="Klenk H.P."/>
            <person name="Zhou Y."/>
            <person name="Lilburn T.G."/>
            <person name="Beck B.J."/>
            <person name="De Vos P."/>
            <person name="Vandamme P."/>
            <person name="Eisen J.A."/>
            <person name="Garrity G."/>
            <person name="Hugenholtz P."/>
            <person name="Kyrpides N.C."/>
        </authorList>
    </citation>
    <scope>NUCLEOTIDE SEQUENCE [LARGE SCALE GENOMIC DNA]</scope>
    <source>
        <strain evidence="10 11">RF6</strain>
    </source>
</reference>
<comment type="caution">
    <text evidence="10">The sequence shown here is derived from an EMBL/GenBank/DDBJ whole genome shotgun (WGS) entry which is preliminary data.</text>
</comment>
<feature type="compositionally biased region" description="Basic and acidic residues" evidence="6">
    <location>
        <begin position="1"/>
        <end position="16"/>
    </location>
</feature>
<evidence type="ECO:0000256" key="5">
    <source>
        <dbReference type="ARBA" id="ARBA00023306"/>
    </source>
</evidence>
<keyword evidence="11" id="KW-1185">Reference proteome</keyword>
<dbReference type="GO" id="GO:0051301">
    <property type="term" value="P:cell division"/>
    <property type="evidence" value="ECO:0007669"/>
    <property type="project" value="UniProtKB-KW"/>
</dbReference>
<dbReference type="Proteomes" id="UP000291832">
    <property type="component" value="Unassembled WGS sequence"/>
</dbReference>
<dbReference type="RefSeq" id="WP_130455348.1">
    <property type="nucleotide sequence ID" value="NZ_QYAG01000003.1"/>
</dbReference>
<evidence type="ECO:0000256" key="6">
    <source>
        <dbReference type="SAM" id="MobiDB-lite"/>
    </source>
</evidence>
<dbReference type="EMBL" id="SHKI01000007">
    <property type="protein sequence ID" value="RZT61168.1"/>
    <property type="molecule type" value="Genomic_DNA"/>
</dbReference>
<evidence type="ECO:0000313" key="10">
    <source>
        <dbReference type="EMBL" id="RZT61168.1"/>
    </source>
</evidence>
<feature type="region of interest" description="Disordered" evidence="6">
    <location>
        <begin position="1"/>
        <end position="110"/>
    </location>
</feature>
<dbReference type="InterPro" id="IPR005548">
    <property type="entry name" value="Cell_div_FtsQ/DivIB_C"/>
</dbReference>
<evidence type="ECO:0000313" key="11">
    <source>
        <dbReference type="Proteomes" id="UP000291832"/>
    </source>
</evidence>
<feature type="region of interest" description="Disordered" evidence="6">
    <location>
        <begin position="130"/>
        <end position="157"/>
    </location>
</feature>
<feature type="transmembrane region" description="Helical" evidence="7">
    <location>
        <begin position="208"/>
        <end position="232"/>
    </location>
</feature>
<feature type="compositionally biased region" description="Low complexity" evidence="6">
    <location>
        <begin position="56"/>
        <end position="78"/>
    </location>
</feature>
<dbReference type="AlphaFoldDB" id="A0A4Q7TNR0"/>
<evidence type="ECO:0000259" key="9">
    <source>
        <dbReference type="Pfam" id="PF08478"/>
    </source>
</evidence>
<keyword evidence="5" id="KW-0131">Cell cycle</keyword>
<dbReference type="Gene3D" id="3.10.20.310">
    <property type="entry name" value="membrane protein fhac"/>
    <property type="match status" value="1"/>
</dbReference>
<feature type="domain" description="POTRA" evidence="9">
    <location>
        <begin position="232"/>
        <end position="299"/>
    </location>
</feature>
<sequence>MKRPSGFDRAPERPESDAPVPRASEWDAPDSAPGSEEAAAPRPGLFDRLRTRTAREAAAAGRDSAPDVDAVAESAVAERAADPGLGPDESLAQNQNQNQSQDHDSDQGRAAGVVDAAEAIAPTIDLSSVRRSRAADDSLDSERAGDGSGSSDARSVVARWREARDAREADPVRAAERNLRAAGKQRKARFRRERHRFTAAARRRRRTWLIVLSAVAALALFVAVGAFTPLMAVREVTIVGASAVNEDDVAQALARFEGVPLALVDDGDVHRALEPFALIQRYAVERTPPHTMTVRIEERVPVVSLPAASGVELFDAAGVLLGAAETAPVGVPIGEGALTDRSSAAFRSATRALRDMPAELRAQIVSVTASSGQDVTFVLTTGVAVLWGDAEQTRRKATVLSAMLASLGDRPIEQIDVSSSEAPVFS</sequence>
<keyword evidence="4 7" id="KW-1133">Transmembrane helix</keyword>
<keyword evidence="2 10" id="KW-0132">Cell division</keyword>
<dbReference type="Pfam" id="PF03799">
    <property type="entry name" value="FtsQ_DivIB_C"/>
    <property type="match status" value="1"/>
</dbReference>
<dbReference type="PANTHER" id="PTHR37820:SF1">
    <property type="entry name" value="CELL DIVISION PROTEIN FTSQ"/>
    <property type="match status" value="1"/>
</dbReference>
<feature type="compositionally biased region" description="Basic and acidic residues" evidence="6">
    <location>
        <begin position="133"/>
        <end position="145"/>
    </location>
</feature>
<dbReference type="Pfam" id="PF08478">
    <property type="entry name" value="POTRA_1"/>
    <property type="match status" value="1"/>
</dbReference>
<evidence type="ECO:0000256" key="2">
    <source>
        <dbReference type="ARBA" id="ARBA00022618"/>
    </source>
</evidence>
<name>A0A4Q7TNR0_9MICO</name>
<gene>
    <name evidence="10" type="ORF">EV139_2921</name>
</gene>
<dbReference type="PANTHER" id="PTHR37820">
    <property type="entry name" value="CELL DIVISION PROTEIN DIVIB"/>
    <property type="match status" value="1"/>
</dbReference>
<feature type="compositionally biased region" description="Basic and acidic residues" evidence="6">
    <location>
        <begin position="45"/>
        <end position="55"/>
    </location>
</feature>
<evidence type="ECO:0000256" key="7">
    <source>
        <dbReference type="SAM" id="Phobius"/>
    </source>
</evidence>
<evidence type="ECO:0000256" key="1">
    <source>
        <dbReference type="ARBA" id="ARBA00022475"/>
    </source>
</evidence>
<evidence type="ECO:0000259" key="8">
    <source>
        <dbReference type="Pfam" id="PF03799"/>
    </source>
</evidence>
<dbReference type="OrthoDB" id="4793367at2"/>
<evidence type="ECO:0000256" key="4">
    <source>
        <dbReference type="ARBA" id="ARBA00022989"/>
    </source>
</evidence>
<organism evidence="10 11">
    <name type="scientific">Leucobacter luti</name>
    <dbReference type="NCBI Taxonomy" id="340320"/>
    <lineage>
        <taxon>Bacteria</taxon>
        <taxon>Bacillati</taxon>
        <taxon>Actinomycetota</taxon>
        <taxon>Actinomycetes</taxon>
        <taxon>Micrococcales</taxon>
        <taxon>Microbacteriaceae</taxon>
        <taxon>Leucobacter</taxon>
    </lineage>
</organism>
<keyword evidence="3 7" id="KW-0812">Transmembrane</keyword>